<dbReference type="OrthoDB" id="9796457at2"/>
<evidence type="ECO:0000259" key="7">
    <source>
        <dbReference type="PROSITE" id="PS50109"/>
    </source>
</evidence>
<evidence type="ECO:0000256" key="5">
    <source>
        <dbReference type="ARBA" id="ARBA00022777"/>
    </source>
</evidence>
<accession>A0A3N0BRP7</accession>
<keyword evidence="3" id="KW-0597">Phosphoprotein</keyword>
<dbReference type="GO" id="GO:0016036">
    <property type="term" value="P:cellular response to phosphate starvation"/>
    <property type="evidence" value="ECO:0007669"/>
    <property type="project" value="TreeGrafter"/>
</dbReference>
<evidence type="ECO:0000256" key="6">
    <source>
        <dbReference type="ARBA" id="ARBA00023012"/>
    </source>
</evidence>
<dbReference type="GO" id="GO:0005524">
    <property type="term" value="F:ATP binding"/>
    <property type="evidence" value="ECO:0007669"/>
    <property type="project" value="UniProtKB-KW"/>
</dbReference>
<keyword evidence="5" id="KW-0418">Kinase</keyword>
<evidence type="ECO:0000313" key="9">
    <source>
        <dbReference type="Proteomes" id="UP000274046"/>
    </source>
</evidence>
<dbReference type="InterPro" id="IPR004358">
    <property type="entry name" value="Sig_transdc_His_kin-like_C"/>
</dbReference>
<dbReference type="InterPro" id="IPR050351">
    <property type="entry name" value="BphY/WalK/GraS-like"/>
</dbReference>
<dbReference type="SUPFAM" id="SSF55874">
    <property type="entry name" value="ATPase domain of HSP90 chaperone/DNA topoisomerase II/histidine kinase"/>
    <property type="match status" value="1"/>
</dbReference>
<dbReference type="Gene3D" id="3.30.565.10">
    <property type="entry name" value="Histidine kinase-like ATPase, C-terminal domain"/>
    <property type="match status" value="1"/>
</dbReference>
<evidence type="ECO:0000256" key="3">
    <source>
        <dbReference type="ARBA" id="ARBA00022553"/>
    </source>
</evidence>
<dbReference type="Proteomes" id="UP000274046">
    <property type="component" value="Unassembled WGS sequence"/>
</dbReference>
<organism evidence="8 9">
    <name type="scientific">Pedobacter jejuensis</name>
    <dbReference type="NCBI Taxonomy" id="1268550"/>
    <lineage>
        <taxon>Bacteria</taxon>
        <taxon>Pseudomonadati</taxon>
        <taxon>Bacteroidota</taxon>
        <taxon>Sphingobacteriia</taxon>
        <taxon>Sphingobacteriales</taxon>
        <taxon>Sphingobacteriaceae</taxon>
        <taxon>Pedobacter</taxon>
    </lineage>
</organism>
<keyword evidence="6" id="KW-0902">Two-component regulatory system</keyword>
<keyword evidence="8" id="KW-0067">ATP-binding</keyword>
<evidence type="ECO:0000256" key="1">
    <source>
        <dbReference type="ARBA" id="ARBA00000085"/>
    </source>
</evidence>
<keyword evidence="8" id="KW-0547">Nucleotide-binding</keyword>
<feature type="domain" description="Histidine kinase" evidence="7">
    <location>
        <begin position="1"/>
        <end position="104"/>
    </location>
</feature>
<evidence type="ECO:0000256" key="4">
    <source>
        <dbReference type="ARBA" id="ARBA00022679"/>
    </source>
</evidence>
<name>A0A3N0BRP7_9SPHI</name>
<gene>
    <name evidence="8" type="ORF">D7004_14290</name>
</gene>
<evidence type="ECO:0000313" key="8">
    <source>
        <dbReference type="EMBL" id="RNL51684.1"/>
    </source>
</evidence>
<dbReference type="InterPro" id="IPR036890">
    <property type="entry name" value="HATPase_C_sf"/>
</dbReference>
<reference evidence="8 9" key="1">
    <citation type="submission" date="2018-10" db="EMBL/GenBank/DDBJ databases">
        <title>Genome sequencing of Pedobacter jejuensis TNB23.</title>
        <authorList>
            <person name="Cho Y.-J."/>
            <person name="Cho A."/>
            <person name="Kim O.-S."/>
        </authorList>
    </citation>
    <scope>NUCLEOTIDE SEQUENCE [LARGE SCALE GENOMIC DNA]</scope>
    <source>
        <strain evidence="8 9">TNB23</strain>
    </source>
</reference>
<dbReference type="AlphaFoldDB" id="A0A3N0BRP7"/>
<dbReference type="GO" id="GO:0000155">
    <property type="term" value="F:phosphorelay sensor kinase activity"/>
    <property type="evidence" value="ECO:0007669"/>
    <property type="project" value="TreeGrafter"/>
</dbReference>
<dbReference type="GO" id="GO:0005886">
    <property type="term" value="C:plasma membrane"/>
    <property type="evidence" value="ECO:0007669"/>
    <property type="project" value="TreeGrafter"/>
</dbReference>
<keyword evidence="4" id="KW-0808">Transferase</keyword>
<proteinExistence type="predicted"/>
<dbReference type="EC" id="2.7.13.3" evidence="2"/>
<dbReference type="SMART" id="SM00387">
    <property type="entry name" value="HATPase_c"/>
    <property type="match status" value="1"/>
</dbReference>
<dbReference type="PROSITE" id="PS50109">
    <property type="entry name" value="HIS_KIN"/>
    <property type="match status" value="1"/>
</dbReference>
<sequence>MLVNFVNNAVKYAPGNKEIKVKIEKIGNTAKVSVSDGGPGIAPEKIPYLFDRYYRVDSSGSQYSGLGLGLYICAEIIKKHNGHIGVDSELGGGSTFWFVIPISSD</sequence>
<dbReference type="InterPro" id="IPR005467">
    <property type="entry name" value="His_kinase_dom"/>
</dbReference>
<dbReference type="PANTHER" id="PTHR45453">
    <property type="entry name" value="PHOSPHATE REGULON SENSOR PROTEIN PHOR"/>
    <property type="match status" value="1"/>
</dbReference>
<dbReference type="EMBL" id="RBEE01000034">
    <property type="protein sequence ID" value="RNL51684.1"/>
    <property type="molecule type" value="Genomic_DNA"/>
</dbReference>
<dbReference type="Pfam" id="PF02518">
    <property type="entry name" value="HATPase_c"/>
    <property type="match status" value="1"/>
</dbReference>
<comment type="caution">
    <text evidence="8">The sequence shown here is derived from an EMBL/GenBank/DDBJ whole genome shotgun (WGS) entry which is preliminary data.</text>
</comment>
<comment type="catalytic activity">
    <reaction evidence="1">
        <text>ATP + protein L-histidine = ADP + protein N-phospho-L-histidine.</text>
        <dbReference type="EC" id="2.7.13.3"/>
    </reaction>
</comment>
<dbReference type="GO" id="GO:0004721">
    <property type="term" value="F:phosphoprotein phosphatase activity"/>
    <property type="evidence" value="ECO:0007669"/>
    <property type="project" value="TreeGrafter"/>
</dbReference>
<keyword evidence="9" id="KW-1185">Reference proteome</keyword>
<dbReference type="PRINTS" id="PR00344">
    <property type="entry name" value="BCTRLSENSOR"/>
</dbReference>
<protein>
    <recommendedName>
        <fullName evidence="2">histidine kinase</fullName>
        <ecNumber evidence="2">2.7.13.3</ecNumber>
    </recommendedName>
</protein>
<dbReference type="InterPro" id="IPR003594">
    <property type="entry name" value="HATPase_dom"/>
</dbReference>
<dbReference type="PANTHER" id="PTHR45453:SF1">
    <property type="entry name" value="PHOSPHATE REGULON SENSOR PROTEIN PHOR"/>
    <property type="match status" value="1"/>
</dbReference>
<evidence type="ECO:0000256" key="2">
    <source>
        <dbReference type="ARBA" id="ARBA00012438"/>
    </source>
</evidence>